<accession>A0A1M5LHH5</accession>
<keyword evidence="1" id="KW-0597">Phosphoprotein</keyword>
<evidence type="ECO:0000259" key="3">
    <source>
        <dbReference type="PROSITE" id="PS50110"/>
    </source>
</evidence>
<keyword evidence="5" id="KW-1185">Reference proteome</keyword>
<dbReference type="RefSeq" id="WP_073131933.1">
    <property type="nucleotide sequence ID" value="NZ_FQWQ01000001.1"/>
</dbReference>
<dbReference type="PROSITE" id="PS50110">
    <property type="entry name" value="RESPONSE_REGULATORY"/>
    <property type="match status" value="1"/>
</dbReference>
<name>A0A1M5LHH5_9BACT</name>
<reference evidence="4 5" key="1">
    <citation type="submission" date="2016-11" db="EMBL/GenBank/DDBJ databases">
        <authorList>
            <person name="Jaros S."/>
            <person name="Januszkiewicz K."/>
            <person name="Wedrychowicz H."/>
        </authorList>
    </citation>
    <scope>NUCLEOTIDE SEQUENCE [LARGE SCALE GENOMIC DNA]</scope>
    <source>
        <strain evidence="4 5">DSM 24574</strain>
    </source>
</reference>
<organism evidence="4 5">
    <name type="scientific">Chryseolinea serpens</name>
    <dbReference type="NCBI Taxonomy" id="947013"/>
    <lineage>
        <taxon>Bacteria</taxon>
        <taxon>Pseudomonadati</taxon>
        <taxon>Bacteroidota</taxon>
        <taxon>Cytophagia</taxon>
        <taxon>Cytophagales</taxon>
        <taxon>Fulvivirgaceae</taxon>
        <taxon>Chryseolinea</taxon>
    </lineage>
</organism>
<dbReference type="GO" id="GO:0000160">
    <property type="term" value="P:phosphorelay signal transduction system"/>
    <property type="evidence" value="ECO:0007669"/>
    <property type="project" value="InterPro"/>
</dbReference>
<feature type="domain" description="Response regulatory" evidence="3">
    <location>
        <begin position="2"/>
        <end position="117"/>
    </location>
</feature>
<dbReference type="PANTHER" id="PTHR44591">
    <property type="entry name" value="STRESS RESPONSE REGULATOR PROTEIN 1"/>
    <property type="match status" value="1"/>
</dbReference>
<dbReference type="AlphaFoldDB" id="A0A1M5LHH5"/>
<dbReference type="Proteomes" id="UP000184212">
    <property type="component" value="Unassembled WGS sequence"/>
</dbReference>
<dbReference type="InterPro" id="IPR001789">
    <property type="entry name" value="Sig_transdc_resp-reg_receiver"/>
</dbReference>
<dbReference type="InterPro" id="IPR050595">
    <property type="entry name" value="Bact_response_regulator"/>
</dbReference>
<evidence type="ECO:0000256" key="2">
    <source>
        <dbReference type="PROSITE-ProRule" id="PRU00169"/>
    </source>
</evidence>
<comment type="caution">
    <text evidence="2">Lacks conserved residue(s) required for the propagation of feature annotation.</text>
</comment>
<protein>
    <submittedName>
        <fullName evidence="4">Response regulator receiver domain-containing protein</fullName>
    </submittedName>
</protein>
<evidence type="ECO:0000256" key="1">
    <source>
        <dbReference type="ARBA" id="ARBA00022553"/>
    </source>
</evidence>
<proteinExistence type="predicted"/>
<dbReference type="STRING" id="947013.SAMN04488109_1198"/>
<dbReference type="Gene3D" id="3.40.50.2300">
    <property type="match status" value="1"/>
</dbReference>
<dbReference type="SUPFAM" id="SSF52172">
    <property type="entry name" value="CheY-like"/>
    <property type="match status" value="1"/>
</dbReference>
<gene>
    <name evidence="4" type="ORF">SAMN04488109_1198</name>
</gene>
<evidence type="ECO:0000313" key="4">
    <source>
        <dbReference type="EMBL" id="SHG64129.1"/>
    </source>
</evidence>
<dbReference type="InterPro" id="IPR011006">
    <property type="entry name" value="CheY-like_superfamily"/>
</dbReference>
<sequence>MHVLVVDDLKEDRFIIKKLLNPYYTVTTLSSATEAVAFALSHSFDVAVVNAMLREDLDGIRLLRDLKNIRQNNFLALACTCHPEPSRNKKLLQAGFKDILLKPFDVNAFTLLVKEGRA</sequence>
<evidence type="ECO:0000313" key="5">
    <source>
        <dbReference type="Proteomes" id="UP000184212"/>
    </source>
</evidence>
<dbReference type="Pfam" id="PF00072">
    <property type="entry name" value="Response_reg"/>
    <property type="match status" value="1"/>
</dbReference>
<dbReference type="EMBL" id="FQWQ01000001">
    <property type="protein sequence ID" value="SHG64129.1"/>
    <property type="molecule type" value="Genomic_DNA"/>
</dbReference>
<dbReference type="PANTHER" id="PTHR44591:SF3">
    <property type="entry name" value="RESPONSE REGULATORY DOMAIN-CONTAINING PROTEIN"/>
    <property type="match status" value="1"/>
</dbReference>
<dbReference type="SMART" id="SM00448">
    <property type="entry name" value="REC"/>
    <property type="match status" value="1"/>
</dbReference>